<dbReference type="HOGENOM" id="CLU_105949_0_0_1"/>
<dbReference type="OrthoDB" id="2186996at2759"/>
<proteinExistence type="predicted"/>
<gene>
    <name evidence="1" type="ORF">NBO_375g0005</name>
</gene>
<dbReference type="EMBL" id="KB909283">
    <property type="protein sequence ID" value="EOB12727.1"/>
    <property type="molecule type" value="Genomic_DNA"/>
</dbReference>
<accession>R0KR90</accession>
<keyword evidence="2" id="KW-1185">Reference proteome</keyword>
<organism evidence="1 2">
    <name type="scientific">Nosema bombycis (strain CQ1 / CVCC 102059)</name>
    <name type="common">Microsporidian parasite</name>
    <name type="synonym">Pebrine of silkworm</name>
    <dbReference type="NCBI Taxonomy" id="578461"/>
    <lineage>
        <taxon>Eukaryota</taxon>
        <taxon>Fungi</taxon>
        <taxon>Fungi incertae sedis</taxon>
        <taxon>Microsporidia</taxon>
        <taxon>Nosematidae</taxon>
        <taxon>Nosema</taxon>
    </lineage>
</organism>
<name>R0KR90_NOSB1</name>
<sequence length="203" mass="23852">MKESKYFFEYLNNENPFAFLKGYEKNKFNDPNVKKRLDSIQKMQPKFIPCTLDPGILSKEHNHAMNKIIKDGINQDINQGLNILLRNKVVFDQNAFLQGKTDTNPPGDTALRFCDVGYDSDHKNFDFDLPKIDHILEIFKNNLNLENMKDIVIEIYRLKLFNKQNIIRNRVYDAIKDKLDDENIASIDFNKPIEKEFNGSNRF</sequence>
<dbReference type="AlphaFoldDB" id="R0KR90"/>
<dbReference type="VEuPathDB" id="MicrosporidiaDB:NBO_375g0005"/>
<evidence type="ECO:0000313" key="2">
    <source>
        <dbReference type="Proteomes" id="UP000016927"/>
    </source>
</evidence>
<dbReference type="Proteomes" id="UP000016927">
    <property type="component" value="Unassembled WGS sequence"/>
</dbReference>
<evidence type="ECO:0000313" key="1">
    <source>
        <dbReference type="EMBL" id="EOB12727.1"/>
    </source>
</evidence>
<protein>
    <submittedName>
        <fullName evidence="1">Uncharacterized protein</fullName>
    </submittedName>
</protein>
<dbReference type="OMA" id="NNENPYA"/>
<reference evidence="1 2" key="1">
    <citation type="journal article" date="2013" name="BMC Genomics">
        <title>Comparative genomics of parasitic silkworm microsporidia reveal an association between genome expansion and host adaptation.</title>
        <authorList>
            <person name="Pan G."/>
            <person name="Xu J."/>
            <person name="Li T."/>
            <person name="Xia Q."/>
            <person name="Liu S.L."/>
            <person name="Zhang G."/>
            <person name="Li S."/>
            <person name="Li C."/>
            <person name="Liu H."/>
            <person name="Yang L."/>
            <person name="Liu T."/>
            <person name="Zhang X."/>
            <person name="Wu Z."/>
            <person name="Fan W."/>
            <person name="Dang X."/>
            <person name="Xiang H."/>
            <person name="Tao M."/>
            <person name="Li Y."/>
            <person name="Hu J."/>
            <person name="Li Z."/>
            <person name="Lin L."/>
            <person name="Luo J."/>
            <person name="Geng L."/>
            <person name="Wang L."/>
            <person name="Long M."/>
            <person name="Wan Y."/>
            <person name="He N."/>
            <person name="Zhang Z."/>
            <person name="Lu C."/>
            <person name="Keeling P.J."/>
            <person name="Wang J."/>
            <person name="Xiang Z."/>
            <person name="Zhou Z."/>
        </authorList>
    </citation>
    <scope>NUCLEOTIDE SEQUENCE [LARGE SCALE GENOMIC DNA]</scope>
    <source>
        <strain evidence="2">CQ1 / CVCC 102059</strain>
    </source>
</reference>